<evidence type="ECO:0000313" key="4">
    <source>
        <dbReference type="EMBL" id="ORY24845.1"/>
    </source>
</evidence>
<sequence length="425" mass="46893">MSLSESHDAFLTANAAFLRSAGLVDPLIDEVWKRIETGQLGTGHTNPFGIDEEGTVVTVEELSPRDCVFVYAHQWVFANVMDAAKSLSVNKGLCSAVADLIGVAMDTLPSAEEAANKEDFALKNLFRVAFEFDVEGGDKLNCVSLDPYAPALLPFAQSPLLGAVIFVDARTATSYTVLWPNWIDTVEEVDDPELTLEQYSPITRGELVVMPDPSSEEYWKLHYATMKDTNTFDWYMPWSEDLSHVIKQAVATVSGSNKENEFITVLNVGCGNSTSVGDGLMDDKICDLVMHYDVSKEVVHALSKLEQESVASTSKKPTAGVQEYIVFDASDPAPFRTRFSWAFDKGTFDGMLSHGAELVKKVWANLAKVTDTVVLVSHGSPEKRIQIIEEQVAGGWTVDQCLEIDTTKTTGWCYWVYICKHSSKK</sequence>
<dbReference type="PANTHER" id="PTHR12176">
    <property type="entry name" value="SAM-DEPENDENT METHYLTRANSFERASE SUPERFAMILY PROTEIN"/>
    <property type="match status" value="1"/>
</dbReference>
<keyword evidence="2" id="KW-0489">Methyltransferase</keyword>
<name>A0A1Y2ASA7_9FUNG</name>
<dbReference type="OrthoDB" id="411785at2759"/>
<evidence type="ECO:0000256" key="1">
    <source>
        <dbReference type="ARBA" id="ARBA00008361"/>
    </source>
</evidence>
<reference evidence="4 5" key="1">
    <citation type="submission" date="2016-07" db="EMBL/GenBank/DDBJ databases">
        <title>Pervasive Adenine N6-methylation of Active Genes in Fungi.</title>
        <authorList>
            <consortium name="DOE Joint Genome Institute"/>
            <person name="Mondo S.J."/>
            <person name="Dannebaum R.O."/>
            <person name="Kuo R.C."/>
            <person name="Labutti K."/>
            <person name="Haridas S."/>
            <person name="Kuo A."/>
            <person name="Salamov A."/>
            <person name="Ahrendt S.R."/>
            <person name="Lipzen A."/>
            <person name="Sullivan W."/>
            <person name="Andreopoulos W.B."/>
            <person name="Clum A."/>
            <person name="Lindquist E."/>
            <person name="Daum C."/>
            <person name="Ramamoorthy G.K."/>
            <person name="Gryganskyi A."/>
            <person name="Culley D."/>
            <person name="Magnuson J.K."/>
            <person name="James T.Y."/>
            <person name="O'Malley M.A."/>
            <person name="Stajich J.E."/>
            <person name="Spatafora J.W."/>
            <person name="Visel A."/>
            <person name="Grigoriev I.V."/>
        </authorList>
    </citation>
    <scope>NUCLEOTIDE SEQUENCE [LARGE SCALE GENOMIC DNA]</scope>
    <source>
        <strain evidence="4 5">JEL800</strain>
    </source>
</reference>
<comment type="caution">
    <text evidence="4">The sequence shown here is derived from an EMBL/GenBank/DDBJ whole genome shotgun (WGS) entry which is preliminary data.</text>
</comment>
<accession>A0A1Y2ASA7</accession>
<dbReference type="Proteomes" id="UP000193642">
    <property type="component" value="Unassembled WGS sequence"/>
</dbReference>
<keyword evidence="3" id="KW-0808">Transferase</keyword>
<dbReference type="EMBL" id="MCGO01000137">
    <property type="protein sequence ID" value="ORY24845.1"/>
    <property type="molecule type" value="Genomic_DNA"/>
</dbReference>
<dbReference type="PANTHER" id="PTHR12176:SF79">
    <property type="entry name" value="METHYLTRANSFERASE TYPE 11 DOMAIN-CONTAINING PROTEIN"/>
    <property type="match status" value="1"/>
</dbReference>
<dbReference type="GO" id="GO:0008168">
    <property type="term" value="F:methyltransferase activity"/>
    <property type="evidence" value="ECO:0007669"/>
    <property type="project" value="UniProtKB-KW"/>
</dbReference>
<protein>
    <recommendedName>
        <fullName evidence="6">S-adenosyl-L-methionine-dependent methyltransferase</fullName>
    </recommendedName>
</protein>
<dbReference type="GO" id="GO:0032259">
    <property type="term" value="P:methylation"/>
    <property type="evidence" value="ECO:0007669"/>
    <property type="project" value="UniProtKB-KW"/>
</dbReference>
<dbReference type="InterPro" id="IPR051419">
    <property type="entry name" value="Lys/N-term_MeTrsfase_sf"/>
</dbReference>
<evidence type="ECO:0000256" key="2">
    <source>
        <dbReference type="ARBA" id="ARBA00022603"/>
    </source>
</evidence>
<dbReference type="AlphaFoldDB" id="A0A1Y2ASA7"/>
<dbReference type="InterPro" id="IPR029063">
    <property type="entry name" value="SAM-dependent_MTases_sf"/>
</dbReference>
<keyword evidence="5" id="KW-1185">Reference proteome</keyword>
<evidence type="ECO:0000313" key="5">
    <source>
        <dbReference type="Proteomes" id="UP000193642"/>
    </source>
</evidence>
<proteinExistence type="inferred from homology"/>
<evidence type="ECO:0000256" key="3">
    <source>
        <dbReference type="ARBA" id="ARBA00022679"/>
    </source>
</evidence>
<evidence type="ECO:0008006" key="6">
    <source>
        <dbReference type="Google" id="ProtNLM"/>
    </source>
</evidence>
<dbReference type="Gene3D" id="3.40.50.150">
    <property type="entry name" value="Vaccinia Virus protein VP39"/>
    <property type="match status" value="1"/>
</dbReference>
<organism evidence="4 5">
    <name type="scientific">Rhizoclosmatium globosum</name>
    <dbReference type="NCBI Taxonomy" id="329046"/>
    <lineage>
        <taxon>Eukaryota</taxon>
        <taxon>Fungi</taxon>
        <taxon>Fungi incertae sedis</taxon>
        <taxon>Chytridiomycota</taxon>
        <taxon>Chytridiomycota incertae sedis</taxon>
        <taxon>Chytridiomycetes</taxon>
        <taxon>Chytridiales</taxon>
        <taxon>Chytriomycetaceae</taxon>
        <taxon>Rhizoclosmatium</taxon>
    </lineage>
</organism>
<comment type="similarity">
    <text evidence="1">Belongs to the methyltransferase superfamily.</text>
</comment>
<gene>
    <name evidence="4" type="ORF">BCR33DRAFT_860059</name>
</gene>